<dbReference type="EMBL" id="MGEJ01000001">
    <property type="protein sequence ID" value="OGL82011.1"/>
    <property type="molecule type" value="Genomic_DNA"/>
</dbReference>
<dbReference type="GO" id="GO:0004519">
    <property type="term" value="F:endonuclease activity"/>
    <property type="evidence" value="ECO:0007669"/>
    <property type="project" value="InterPro"/>
</dbReference>
<accession>A0A1F7UUQ2</accession>
<name>A0A1F7UUQ2_9BACT</name>
<dbReference type="Gene3D" id="3.10.28.10">
    <property type="entry name" value="Homing endonucleases"/>
    <property type="match status" value="1"/>
</dbReference>
<protein>
    <recommendedName>
        <fullName evidence="1">Homing endonuclease LAGLIDADG domain-containing protein</fullName>
    </recommendedName>
</protein>
<dbReference type="AlphaFoldDB" id="A0A1F7UUQ2"/>
<gene>
    <name evidence="2" type="ORF">A3B21_04820</name>
</gene>
<reference evidence="2 3" key="1">
    <citation type="journal article" date="2016" name="Nat. Commun.">
        <title>Thousands of microbial genomes shed light on interconnected biogeochemical processes in an aquifer system.</title>
        <authorList>
            <person name="Anantharaman K."/>
            <person name="Brown C.T."/>
            <person name="Hug L.A."/>
            <person name="Sharon I."/>
            <person name="Castelle C.J."/>
            <person name="Probst A.J."/>
            <person name="Thomas B.C."/>
            <person name="Singh A."/>
            <person name="Wilkins M.J."/>
            <person name="Karaoz U."/>
            <person name="Brodie E.L."/>
            <person name="Williams K.H."/>
            <person name="Hubbard S.S."/>
            <person name="Banfield J.F."/>
        </authorList>
    </citation>
    <scope>NUCLEOTIDE SEQUENCE [LARGE SCALE GENOMIC DNA]</scope>
</reference>
<dbReference type="PANTHER" id="PTHR36181:SF4">
    <property type="entry name" value="LAGLIDADG ENDONUCLEASE"/>
    <property type="match status" value="1"/>
</dbReference>
<dbReference type="InterPro" id="IPR027434">
    <property type="entry name" value="Homing_endonucl"/>
</dbReference>
<feature type="domain" description="Homing endonuclease LAGLIDADG" evidence="1">
    <location>
        <begin position="7"/>
        <end position="111"/>
    </location>
</feature>
<dbReference type="PANTHER" id="PTHR36181">
    <property type="entry name" value="INTRON-ENCODED ENDONUCLEASE AI3-RELATED"/>
    <property type="match status" value="1"/>
</dbReference>
<dbReference type="InterPro" id="IPR051289">
    <property type="entry name" value="LAGLIDADG_Endonuclease"/>
</dbReference>
<comment type="caution">
    <text evidence="2">The sequence shown here is derived from an EMBL/GenBank/DDBJ whole genome shotgun (WGS) entry which is preliminary data.</text>
</comment>
<dbReference type="SUPFAM" id="SSF55608">
    <property type="entry name" value="Homing endonucleases"/>
    <property type="match status" value="1"/>
</dbReference>
<dbReference type="STRING" id="1802401.A3B21_04820"/>
<dbReference type="InterPro" id="IPR004860">
    <property type="entry name" value="LAGLIDADG_dom"/>
</dbReference>
<evidence type="ECO:0000313" key="2">
    <source>
        <dbReference type="EMBL" id="OGL82011.1"/>
    </source>
</evidence>
<proteinExistence type="predicted"/>
<evidence type="ECO:0000313" key="3">
    <source>
        <dbReference type="Proteomes" id="UP000176897"/>
    </source>
</evidence>
<sequence length="149" mass="17325">MINPHYISGLIDGEGTFTYTKNGGRVYPYFAIKLNVKDLPLLEKIKEFFGCGEIYHSPARTYTMNGFTYTSGELVNLKVFRMDELMKLVWHFLDYPLEGKKAEAFKIWKEMVMIKTVNRKEDWPKLHDLAEKLTLANGGKKKRPRKGKT</sequence>
<dbReference type="Proteomes" id="UP000176897">
    <property type="component" value="Unassembled WGS sequence"/>
</dbReference>
<organism evidence="2 3">
    <name type="scientific">Candidatus Uhrbacteria bacterium RIFCSPLOWO2_01_FULL_47_24</name>
    <dbReference type="NCBI Taxonomy" id="1802401"/>
    <lineage>
        <taxon>Bacteria</taxon>
        <taxon>Candidatus Uhriibacteriota</taxon>
    </lineage>
</organism>
<dbReference type="Pfam" id="PF00961">
    <property type="entry name" value="LAGLIDADG_1"/>
    <property type="match status" value="1"/>
</dbReference>
<evidence type="ECO:0000259" key="1">
    <source>
        <dbReference type="Pfam" id="PF00961"/>
    </source>
</evidence>